<reference evidence="1 2" key="1">
    <citation type="submission" date="2018-02" db="EMBL/GenBank/DDBJ databases">
        <title>Bacteriophage NCPPB3778 and a type I-E CRISPR drive the evolution of the US Biological Select Agent, Rathayibacter toxicus.</title>
        <authorList>
            <person name="Davis E.W.II."/>
            <person name="Tabima J.F."/>
            <person name="Weisberg A.J."/>
            <person name="Lopes L.D."/>
            <person name="Wiseman M.S."/>
            <person name="Wiseman M.S."/>
            <person name="Pupko T."/>
            <person name="Belcher M.S."/>
            <person name="Sechler A.J."/>
            <person name="Tancos M.A."/>
            <person name="Schroeder B.K."/>
            <person name="Murray T.D."/>
            <person name="Luster D.G."/>
            <person name="Schneider W.L."/>
            <person name="Rogers E."/>
            <person name="Andreote F.D."/>
            <person name="Grunwald N.J."/>
            <person name="Putnam M.L."/>
            <person name="Chang J.H."/>
        </authorList>
    </citation>
    <scope>NUCLEOTIDE SEQUENCE [LARGE SCALE GENOMIC DNA]</scope>
    <source>
        <strain evidence="1 2">AY1B3</strain>
    </source>
</reference>
<dbReference type="RefSeq" id="WP_086527632.1">
    <property type="nucleotide sequence ID" value="NZ_CP134129.1"/>
</dbReference>
<accession>A0A251YXI0</accession>
<comment type="caution">
    <text evidence="1">The sequence shown here is derived from an EMBL/GenBank/DDBJ whole genome shotgun (WGS) entry which is preliminary data.</text>
</comment>
<organism evidence="1 2">
    <name type="scientific">Clavibacter michiganensis</name>
    <dbReference type="NCBI Taxonomy" id="28447"/>
    <lineage>
        <taxon>Bacteria</taxon>
        <taxon>Bacillati</taxon>
        <taxon>Actinomycetota</taxon>
        <taxon>Actinomycetes</taxon>
        <taxon>Micrococcales</taxon>
        <taxon>Microbacteriaceae</taxon>
        <taxon>Clavibacter</taxon>
    </lineage>
</organism>
<gene>
    <name evidence="1" type="ORF">C5E16_14320</name>
</gene>
<proteinExistence type="predicted"/>
<evidence type="ECO:0000313" key="1">
    <source>
        <dbReference type="EMBL" id="PPF64731.1"/>
    </source>
</evidence>
<sequence length="76" mass="8692">MDFKTLVLSIVGNIFIVVFVIRAFGAYMQKERGEMIQEIIYATVFVGFIYFTDQVIGIMKVLWNLTFGTWFGVPAS</sequence>
<dbReference type="AlphaFoldDB" id="A0A251YXI0"/>
<dbReference type="Proteomes" id="UP000239241">
    <property type="component" value="Unassembled WGS sequence"/>
</dbReference>
<dbReference type="EMBL" id="PSXY01000034">
    <property type="protein sequence ID" value="PPF64731.1"/>
    <property type="molecule type" value="Genomic_DNA"/>
</dbReference>
<protein>
    <submittedName>
        <fullName evidence="1">Uncharacterized protein</fullName>
    </submittedName>
</protein>
<name>A0A251YXI0_9MICO</name>
<evidence type="ECO:0000313" key="2">
    <source>
        <dbReference type="Proteomes" id="UP000239241"/>
    </source>
</evidence>